<evidence type="ECO:0000256" key="2">
    <source>
        <dbReference type="SAM" id="MobiDB-lite"/>
    </source>
</evidence>
<dbReference type="Pfam" id="PF17289">
    <property type="entry name" value="Terminase_6C"/>
    <property type="match status" value="1"/>
</dbReference>
<dbReference type="InterPro" id="IPR006517">
    <property type="entry name" value="Phage_terminase_lsu-like_C"/>
</dbReference>
<dbReference type="STRING" id="740709.A10D4_12659"/>
<evidence type="ECO:0000313" key="4">
    <source>
        <dbReference type="EMBL" id="EKE79710.1"/>
    </source>
</evidence>
<dbReference type="eggNOG" id="COG5362">
    <property type="taxonomic scope" value="Bacteria"/>
</dbReference>
<comment type="caution">
    <text evidence="4">The sequence shown here is derived from an EMBL/GenBank/DDBJ whole genome shotgun (WGS) entry which is preliminary data.</text>
</comment>
<dbReference type="NCBIfam" id="TIGR01630">
    <property type="entry name" value="psiM2_ORF9"/>
    <property type="match status" value="1"/>
</dbReference>
<accession>K2KQE6</accession>
<keyword evidence="1" id="KW-1188">Viral release from host cell</keyword>
<gene>
    <name evidence="4" type="ORF">A10D4_12659</name>
</gene>
<dbReference type="AlphaFoldDB" id="K2KQE6"/>
<evidence type="ECO:0000256" key="1">
    <source>
        <dbReference type="ARBA" id="ARBA00022612"/>
    </source>
</evidence>
<dbReference type="PATRIC" id="fig|740709.3.peg.2555"/>
<organism evidence="4 5">
    <name type="scientific">Idiomarina xiamenensis 10-D-4</name>
    <dbReference type="NCBI Taxonomy" id="740709"/>
    <lineage>
        <taxon>Bacteria</taxon>
        <taxon>Pseudomonadati</taxon>
        <taxon>Pseudomonadota</taxon>
        <taxon>Gammaproteobacteria</taxon>
        <taxon>Alteromonadales</taxon>
        <taxon>Idiomarinaceae</taxon>
        <taxon>Idiomarina</taxon>
    </lineage>
</organism>
<evidence type="ECO:0000313" key="5">
    <source>
        <dbReference type="Proteomes" id="UP000014115"/>
    </source>
</evidence>
<dbReference type="Gene3D" id="3.30.420.240">
    <property type="match status" value="1"/>
</dbReference>
<keyword evidence="5" id="KW-1185">Reference proteome</keyword>
<name>K2KQE6_9GAMM</name>
<dbReference type="OrthoDB" id="9771580at2"/>
<feature type="domain" description="Terminase large subunit gp17-like C-terminal" evidence="3">
    <location>
        <begin position="20"/>
        <end position="134"/>
    </location>
</feature>
<dbReference type="EMBL" id="AMRG01000022">
    <property type="protein sequence ID" value="EKE79710.1"/>
    <property type="molecule type" value="Genomic_DNA"/>
</dbReference>
<dbReference type="Proteomes" id="UP000014115">
    <property type="component" value="Unassembled WGS sequence"/>
</dbReference>
<feature type="region of interest" description="Disordered" evidence="2">
    <location>
        <begin position="154"/>
        <end position="177"/>
    </location>
</feature>
<dbReference type="InterPro" id="IPR035421">
    <property type="entry name" value="Terminase_6C"/>
</dbReference>
<reference evidence="4 5" key="1">
    <citation type="journal article" date="2012" name="J. Bacteriol.">
        <title>Genome Sequence of Idiomarina xiamenensis Type Strain 10-D-4.</title>
        <authorList>
            <person name="Lai Q."/>
            <person name="Wang L."/>
            <person name="Wang W."/>
            <person name="Shao Z."/>
        </authorList>
    </citation>
    <scope>NUCLEOTIDE SEQUENCE [LARGE SCALE GENOMIC DNA]</scope>
    <source>
        <strain evidence="4 5">10-D-4</strain>
    </source>
</reference>
<feature type="non-terminal residue" evidence="4">
    <location>
        <position position="1"/>
    </location>
</feature>
<protein>
    <submittedName>
        <fullName evidence="4">Phage terminase-like protein</fullName>
    </submittedName>
</protein>
<dbReference type="RefSeq" id="WP_008489952.1">
    <property type="nucleotide sequence ID" value="NZ_AMRG01000022.1"/>
</dbReference>
<sequence>SCIILRGSYSHFLMNVWRDRVEYPELKRVLANFYMQYRPHAVLIEDKASGQSLIQELRAGVELPDYPKKIVMPVVAIEPEGSKLTRAIRVSPQFEAGRVWLPEVAPWLINYESELFGFPLSTNDDQVDSTSQYLDWAHSHSINIVSASTGRRASVDADNAGNGSVRRRSRNNFGGYT</sequence>
<evidence type="ECO:0000259" key="3">
    <source>
        <dbReference type="Pfam" id="PF17289"/>
    </source>
</evidence>
<proteinExistence type="predicted"/>